<dbReference type="SMART" id="SM00558">
    <property type="entry name" value="JmjC"/>
    <property type="match status" value="1"/>
</dbReference>
<evidence type="ECO:0000313" key="3">
    <source>
        <dbReference type="Proteomes" id="UP000515158"/>
    </source>
</evidence>
<sequence length="602" mass="67554">MNTCVKTFTANEHQLFNIPRFVEDIEQSNASVKEAGVFKVVLEDSIKGKGSPLKIFLNLDKERLAEAYKQFAVHLPHCSSVFALRSYPHSRSEPGKQVENEMQQCSAQDITNFVDAVTNEKNYTMSSCCSSALEKSENDLVKHFYSDVLPKKAIHLNRSGPSLSKLKKQGECDAASLRKFFDRFQTLAIGQKKKVVDTAMSKDTRITEEVCSCSGCATDNVSCEGSDLKKGVMYGSGIELTFNDRIRMSPHFGLYCLASTSLLRLLPNHYPGITLPFLYYGNTHSFFAAHIEDFSLYSWNVLHYGAPKIWLVIPPKYVRKLHNCLVQCTQSLAHSTCSNLLGHKYYVITPQWLQEYGIPFNVVVQRAGESVVVCPNAVHVGFNSGFNIAEACNFATESWIPYGIVAPQCKCMGFEAHLDIARLVAATRPDLLENYTKQTMPVVPKEEDPYFYSSILKEDKGNNLRESSSEKNETEENEEDVAMPQDEHAMPAAPAVPSRPVGRKVVCCPKPSCSKEYGYGKTKRMRDHVDKCHSNDRRYQQYIKKLDALYPPRNKTKRQTCLLCGKSVAGTQAQMTRHKNGSKCDPSGKKAKRSGVHKNLQL</sequence>
<dbReference type="SUPFAM" id="SSF51197">
    <property type="entry name" value="Clavaminate synthase-like"/>
    <property type="match status" value="1"/>
</dbReference>
<dbReference type="Gene3D" id="2.60.120.650">
    <property type="entry name" value="Cupin"/>
    <property type="match status" value="1"/>
</dbReference>
<evidence type="ECO:0000256" key="1">
    <source>
        <dbReference type="SAM" id="MobiDB-lite"/>
    </source>
</evidence>
<reference evidence="4" key="1">
    <citation type="submission" date="2025-08" db="UniProtKB">
        <authorList>
            <consortium name="RefSeq"/>
        </authorList>
    </citation>
    <scope>IDENTIFICATION</scope>
    <source>
        <tissue evidence="4">Total insect</tissue>
    </source>
</reference>
<dbReference type="AlphaFoldDB" id="A0A6P8XWH4"/>
<protein>
    <submittedName>
        <fullName evidence="4">Uncharacterized protein LOC117639629</fullName>
    </submittedName>
</protein>
<feature type="region of interest" description="Disordered" evidence="1">
    <location>
        <begin position="461"/>
        <end position="481"/>
    </location>
</feature>
<dbReference type="PROSITE" id="PS51184">
    <property type="entry name" value="JMJC"/>
    <property type="match status" value="1"/>
</dbReference>
<evidence type="ECO:0000259" key="2">
    <source>
        <dbReference type="PROSITE" id="PS51184"/>
    </source>
</evidence>
<name>A0A6P8XWH4_THRPL</name>
<dbReference type="GO" id="GO:0005634">
    <property type="term" value="C:nucleus"/>
    <property type="evidence" value="ECO:0007669"/>
    <property type="project" value="TreeGrafter"/>
</dbReference>
<feature type="domain" description="JmjC" evidence="2">
    <location>
        <begin position="246"/>
        <end position="411"/>
    </location>
</feature>
<feature type="compositionally biased region" description="Basic and acidic residues" evidence="1">
    <location>
        <begin position="461"/>
        <end position="474"/>
    </location>
</feature>
<proteinExistence type="predicted"/>
<dbReference type="PANTHER" id="PTHR10694">
    <property type="entry name" value="LYSINE-SPECIFIC DEMETHYLASE"/>
    <property type="match status" value="1"/>
</dbReference>
<dbReference type="GO" id="GO:0032454">
    <property type="term" value="F:histone H3K9 demethylase activity"/>
    <property type="evidence" value="ECO:0007669"/>
    <property type="project" value="TreeGrafter"/>
</dbReference>
<dbReference type="RefSeq" id="XP_034231373.1">
    <property type="nucleotide sequence ID" value="XM_034375482.1"/>
</dbReference>
<accession>A0A6P8XWH4</accession>
<dbReference type="Proteomes" id="UP000515158">
    <property type="component" value="Unplaced"/>
</dbReference>
<dbReference type="GO" id="GO:0010468">
    <property type="term" value="P:regulation of gene expression"/>
    <property type="evidence" value="ECO:0007669"/>
    <property type="project" value="TreeGrafter"/>
</dbReference>
<evidence type="ECO:0000313" key="4">
    <source>
        <dbReference type="RefSeq" id="XP_034231373.1"/>
    </source>
</evidence>
<dbReference type="Pfam" id="PF02373">
    <property type="entry name" value="JmjC"/>
    <property type="match status" value="1"/>
</dbReference>
<gene>
    <name evidence="4" type="primary">LOC117639629</name>
</gene>
<organism evidence="4">
    <name type="scientific">Thrips palmi</name>
    <name type="common">Melon thrips</name>
    <dbReference type="NCBI Taxonomy" id="161013"/>
    <lineage>
        <taxon>Eukaryota</taxon>
        <taxon>Metazoa</taxon>
        <taxon>Ecdysozoa</taxon>
        <taxon>Arthropoda</taxon>
        <taxon>Hexapoda</taxon>
        <taxon>Insecta</taxon>
        <taxon>Pterygota</taxon>
        <taxon>Neoptera</taxon>
        <taxon>Paraneoptera</taxon>
        <taxon>Thysanoptera</taxon>
        <taxon>Terebrantia</taxon>
        <taxon>Thripoidea</taxon>
        <taxon>Thripidae</taxon>
        <taxon>Thrips</taxon>
    </lineage>
</organism>
<dbReference type="KEGG" id="tpal:117639629"/>
<feature type="region of interest" description="Disordered" evidence="1">
    <location>
        <begin position="573"/>
        <end position="602"/>
    </location>
</feature>
<dbReference type="PANTHER" id="PTHR10694:SF7">
    <property type="entry name" value="[HISTONE H3]-TRIMETHYL-L-LYSINE(9) DEMETHYLASE"/>
    <property type="match status" value="1"/>
</dbReference>
<dbReference type="OrthoDB" id="1678912at2759"/>
<dbReference type="GeneID" id="117639629"/>
<dbReference type="GO" id="GO:0051864">
    <property type="term" value="F:histone H3K36 demethylase activity"/>
    <property type="evidence" value="ECO:0007669"/>
    <property type="project" value="TreeGrafter"/>
</dbReference>
<dbReference type="InParanoid" id="A0A6P8XWH4"/>
<keyword evidence="3" id="KW-1185">Reference proteome</keyword>
<dbReference type="InterPro" id="IPR003347">
    <property type="entry name" value="JmjC_dom"/>
</dbReference>
<dbReference type="GO" id="GO:0000785">
    <property type="term" value="C:chromatin"/>
    <property type="evidence" value="ECO:0007669"/>
    <property type="project" value="TreeGrafter"/>
</dbReference>